<feature type="region of interest" description="Disordered" evidence="4">
    <location>
        <begin position="80"/>
        <end position="102"/>
    </location>
</feature>
<evidence type="ECO:0000313" key="6">
    <source>
        <dbReference type="EMBL" id="WAR00271.1"/>
    </source>
</evidence>
<accession>A0ABY7DVE3</accession>
<reference evidence="6" key="1">
    <citation type="submission" date="2022-11" db="EMBL/GenBank/DDBJ databases">
        <title>Centuries of genome instability and evolution in soft-shell clam transmissible cancer (bioRxiv).</title>
        <authorList>
            <person name="Hart S.F.M."/>
            <person name="Yonemitsu M.A."/>
            <person name="Giersch R.M."/>
            <person name="Beal B.F."/>
            <person name="Arriagada G."/>
            <person name="Davis B.W."/>
            <person name="Ostrander E.A."/>
            <person name="Goff S.P."/>
            <person name="Metzger M.J."/>
        </authorList>
    </citation>
    <scope>NUCLEOTIDE SEQUENCE</scope>
    <source>
        <strain evidence="6">MELC-2E11</strain>
        <tissue evidence="6">Siphon/mantle</tissue>
    </source>
</reference>
<dbReference type="Pfam" id="PF05375">
    <property type="entry name" value="Pacifastin_I"/>
    <property type="match status" value="1"/>
</dbReference>
<gene>
    <name evidence="6" type="ORF">MAR_024643</name>
</gene>
<keyword evidence="3" id="KW-1015">Disulfide bond</keyword>
<feature type="domain" description="Pacifastin" evidence="5">
    <location>
        <begin position="181"/>
        <end position="210"/>
    </location>
</feature>
<comment type="subcellular location">
    <subcellularLocation>
        <location evidence="1">Secreted</location>
    </subcellularLocation>
</comment>
<evidence type="ECO:0000256" key="1">
    <source>
        <dbReference type="ARBA" id="ARBA00004613"/>
    </source>
</evidence>
<dbReference type="EMBL" id="CP111014">
    <property type="protein sequence ID" value="WAR00271.1"/>
    <property type="molecule type" value="Genomic_DNA"/>
</dbReference>
<dbReference type="Proteomes" id="UP001164746">
    <property type="component" value="Chromosome 3"/>
</dbReference>
<organism evidence="6 7">
    <name type="scientific">Mya arenaria</name>
    <name type="common">Soft-shell clam</name>
    <dbReference type="NCBI Taxonomy" id="6604"/>
    <lineage>
        <taxon>Eukaryota</taxon>
        <taxon>Metazoa</taxon>
        <taxon>Spiralia</taxon>
        <taxon>Lophotrochozoa</taxon>
        <taxon>Mollusca</taxon>
        <taxon>Bivalvia</taxon>
        <taxon>Autobranchia</taxon>
        <taxon>Heteroconchia</taxon>
        <taxon>Euheterodonta</taxon>
        <taxon>Imparidentia</taxon>
        <taxon>Neoheterodontei</taxon>
        <taxon>Myida</taxon>
        <taxon>Myoidea</taxon>
        <taxon>Myidae</taxon>
        <taxon>Mya</taxon>
    </lineage>
</organism>
<proteinExistence type="predicted"/>
<evidence type="ECO:0000259" key="5">
    <source>
        <dbReference type="Pfam" id="PF05375"/>
    </source>
</evidence>
<dbReference type="InterPro" id="IPR036201">
    <property type="entry name" value="Pacifastin_dom_sf"/>
</dbReference>
<keyword evidence="7" id="KW-1185">Reference proteome</keyword>
<evidence type="ECO:0000256" key="2">
    <source>
        <dbReference type="ARBA" id="ARBA00022525"/>
    </source>
</evidence>
<dbReference type="SUPFAM" id="SSF57283">
    <property type="entry name" value="PMP inhibitors"/>
    <property type="match status" value="1"/>
</dbReference>
<evidence type="ECO:0000256" key="3">
    <source>
        <dbReference type="ARBA" id="ARBA00023157"/>
    </source>
</evidence>
<name>A0ABY7DVE3_MYAAR</name>
<keyword evidence="2" id="KW-0964">Secreted</keyword>
<evidence type="ECO:0000256" key="4">
    <source>
        <dbReference type="SAM" id="MobiDB-lite"/>
    </source>
</evidence>
<dbReference type="InterPro" id="IPR008037">
    <property type="entry name" value="Pacifastin_dom"/>
</dbReference>
<sequence>MDGLGQETKTICPEDTFFKHVTAQTTLVDVYGPARATVMVATHASVDLTDSRPPAPGVSVLVFQAMVFPSTRSFQAMAFPSDRSAPEQEDIDQDNRQGNTNYLPRRHFPQTRYCTDYRGRLVSPGQSYSDGCNTCIQPTAPGVSVVVFQAMVLPSTRSALEQEDIDQDNSYCTDYRGRLVSPGQSYSDGCNTCMCGSYGQPTYCTQRFCGGLPSHGLPVHQVLPSHGLPIRQPTYCTQRFCGGVQSHGLPVHQVLPSHGLPVHQGQEPVTCLEDIIRKYVTAQTTLVDVYGPARATVMVATHVPVDLTDSRLSAPCVFVVVFKTMAFLSDRSAPDQEDIDQDNSECVKTHHLYLSKDR</sequence>
<evidence type="ECO:0000313" key="7">
    <source>
        <dbReference type="Proteomes" id="UP001164746"/>
    </source>
</evidence>
<protein>
    <recommendedName>
        <fullName evidence="5">Pacifastin domain-containing protein</fullName>
    </recommendedName>
</protein>